<dbReference type="InterPro" id="IPR002711">
    <property type="entry name" value="HNH"/>
</dbReference>
<protein>
    <recommendedName>
        <fullName evidence="1">HNH nuclease domain-containing protein</fullName>
    </recommendedName>
</protein>
<dbReference type="RefSeq" id="WP_075831181.1">
    <property type="nucleotide sequence ID" value="NZ_MSTI01000044.1"/>
</dbReference>
<reference evidence="2 3" key="1">
    <citation type="submission" date="2017-01" db="EMBL/GenBank/DDBJ databases">
        <title>Genome Analysis of Deinococcus marmoris KOPRI26562.</title>
        <authorList>
            <person name="Kim J.H."/>
            <person name="Oh H.-M."/>
        </authorList>
    </citation>
    <scope>NUCLEOTIDE SEQUENCE [LARGE SCALE GENOMIC DNA]</scope>
    <source>
        <strain evidence="2 3">KOPRI26562</strain>
    </source>
</reference>
<evidence type="ECO:0000313" key="3">
    <source>
        <dbReference type="Proteomes" id="UP000186607"/>
    </source>
</evidence>
<dbReference type="STRING" id="249408.BOO71_0003907"/>
<evidence type="ECO:0000259" key="1">
    <source>
        <dbReference type="SMART" id="SM00507"/>
    </source>
</evidence>
<dbReference type="PANTHER" id="PTHR33877:SF2">
    <property type="entry name" value="OS07G0170200 PROTEIN"/>
    <property type="match status" value="1"/>
</dbReference>
<keyword evidence="3" id="KW-1185">Reference proteome</keyword>
<dbReference type="InterPro" id="IPR003615">
    <property type="entry name" value="HNH_nuc"/>
</dbReference>
<dbReference type="GO" id="GO:0004519">
    <property type="term" value="F:endonuclease activity"/>
    <property type="evidence" value="ECO:0007669"/>
    <property type="project" value="InterPro"/>
</dbReference>
<dbReference type="PANTHER" id="PTHR33877">
    <property type="entry name" value="SLL1193 PROTEIN"/>
    <property type="match status" value="1"/>
</dbReference>
<sequence length="99" mass="11190">MNGSVERRFPDLERLPPEQLVEIMVTTRTCRYCGLPNGNSGRGFQLDHVIPLSRGGPHELSNIALCCDRCNRAKWDSTEAEYLDWLREAAARLTSVAKE</sequence>
<dbReference type="SMART" id="SM00507">
    <property type="entry name" value="HNHc"/>
    <property type="match status" value="1"/>
</dbReference>
<name>A0A1U7P1N6_9DEIO</name>
<dbReference type="AlphaFoldDB" id="A0A1U7P1N6"/>
<feature type="domain" description="HNH nuclease" evidence="1">
    <location>
        <begin position="20"/>
        <end position="72"/>
    </location>
</feature>
<proteinExistence type="predicted"/>
<dbReference type="OrthoDB" id="9802901at2"/>
<dbReference type="Gene3D" id="1.10.30.50">
    <property type="match status" value="1"/>
</dbReference>
<dbReference type="Proteomes" id="UP000186607">
    <property type="component" value="Unassembled WGS sequence"/>
</dbReference>
<comment type="caution">
    <text evidence="2">The sequence shown here is derived from an EMBL/GenBank/DDBJ whole genome shotgun (WGS) entry which is preliminary data.</text>
</comment>
<dbReference type="GO" id="GO:0003676">
    <property type="term" value="F:nucleic acid binding"/>
    <property type="evidence" value="ECO:0007669"/>
    <property type="project" value="InterPro"/>
</dbReference>
<accession>A0A1U7P1N6</accession>
<dbReference type="InterPro" id="IPR052892">
    <property type="entry name" value="NA-targeting_endonuclease"/>
</dbReference>
<dbReference type="CDD" id="cd00085">
    <property type="entry name" value="HNHc"/>
    <property type="match status" value="1"/>
</dbReference>
<evidence type="ECO:0000313" key="2">
    <source>
        <dbReference type="EMBL" id="OLV19068.1"/>
    </source>
</evidence>
<gene>
    <name evidence="2" type="ORF">BOO71_0003907</name>
</gene>
<dbReference type="GO" id="GO:0008270">
    <property type="term" value="F:zinc ion binding"/>
    <property type="evidence" value="ECO:0007669"/>
    <property type="project" value="InterPro"/>
</dbReference>
<dbReference type="EMBL" id="MSTI01000044">
    <property type="protein sequence ID" value="OLV19068.1"/>
    <property type="molecule type" value="Genomic_DNA"/>
</dbReference>
<organism evidence="2 3">
    <name type="scientific">Deinococcus marmoris</name>
    <dbReference type="NCBI Taxonomy" id="249408"/>
    <lineage>
        <taxon>Bacteria</taxon>
        <taxon>Thermotogati</taxon>
        <taxon>Deinococcota</taxon>
        <taxon>Deinococci</taxon>
        <taxon>Deinococcales</taxon>
        <taxon>Deinococcaceae</taxon>
        <taxon>Deinococcus</taxon>
    </lineage>
</organism>
<dbReference type="Pfam" id="PF01844">
    <property type="entry name" value="HNH"/>
    <property type="match status" value="1"/>
</dbReference>